<feature type="signal peptide" evidence="1">
    <location>
        <begin position="1"/>
        <end position="20"/>
    </location>
</feature>
<name>A0A366HNX2_9BACT</name>
<dbReference type="OrthoDB" id="286057at2"/>
<accession>A0A366HNX2</accession>
<sequence>MRTLSPFLAVCLALSCVSLAPSQDTTAKPAGAATTPSQAELEAEFTKMLTEATLTGRWSGVKEGELTEERNESYNITSVAKVEGDKWTVNARVKYKGADFPIAIPAKVNWAGDTAVMSVVDLTMPGGNTYWARVLFYKNTYAGSWGVAGGGVGGLLNGLVTQK</sequence>
<gene>
    <name evidence="2" type="ORF">DES53_10494</name>
</gene>
<reference evidence="2 3" key="1">
    <citation type="submission" date="2018-06" db="EMBL/GenBank/DDBJ databases">
        <title>Genomic Encyclopedia of Type Strains, Phase IV (KMG-IV): sequencing the most valuable type-strain genomes for metagenomic binning, comparative biology and taxonomic classification.</title>
        <authorList>
            <person name="Goeker M."/>
        </authorList>
    </citation>
    <scope>NUCLEOTIDE SEQUENCE [LARGE SCALE GENOMIC DNA]</scope>
    <source>
        <strain evidence="2 3">DSM 25532</strain>
    </source>
</reference>
<comment type="caution">
    <text evidence="2">The sequence shown here is derived from an EMBL/GenBank/DDBJ whole genome shotgun (WGS) entry which is preliminary data.</text>
</comment>
<proteinExistence type="predicted"/>
<evidence type="ECO:0000313" key="2">
    <source>
        <dbReference type="EMBL" id="RBP44275.1"/>
    </source>
</evidence>
<dbReference type="AlphaFoldDB" id="A0A366HNX2"/>
<organism evidence="2 3">
    <name type="scientific">Roseimicrobium gellanilyticum</name>
    <dbReference type="NCBI Taxonomy" id="748857"/>
    <lineage>
        <taxon>Bacteria</taxon>
        <taxon>Pseudomonadati</taxon>
        <taxon>Verrucomicrobiota</taxon>
        <taxon>Verrucomicrobiia</taxon>
        <taxon>Verrucomicrobiales</taxon>
        <taxon>Verrucomicrobiaceae</taxon>
        <taxon>Roseimicrobium</taxon>
    </lineage>
</organism>
<keyword evidence="3" id="KW-1185">Reference proteome</keyword>
<dbReference type="EMBL" id="QNRR01000004">
    <property type="protein sequence ID" value="RBP44275.1"/>
    <property type="molecule type" value="Genomic_DNA"/>
</dbReference>
<evidence type="ECO:0000313" key="3">
    <source>
        <dbReference type="Proteomes" id="UP000253426"/>
    </source>
</evidence>
<protein>
    <submittedName>
        <fullName evidence="2">Uncharacterized protein</fullName>
    </submittedName>
</protein>
<keyword evidence="1" id="KW-0732">Signal</keyword>
<dbReference type="Proteomes" id="UP000253426">
    <property type="component" value="Unassembled WGS sequence"/>
</dbReference>
<dbReference type="PROSITE" id="PS51257">
    <property type="entry name" value="PROKAR_LIPOPROTEIN"/>
    <property type="match status" value="1"/>
</dbReference>
<evidence type="ECO:0000256" key="1">
    <source>
        <dbReference type="SAM" id="SignalP"/>
    </source>
</evidence>
<feature type="chain" id="PRO_5017026480" evidence="1">
    <location>
        <begin position="21"/>
        <end position="163"/>
    </location>
</feature>
<dbReference type="RefSeq" id="WP_113958698.1">
    <property type="nucleotide sequence ID" value="NZ_QNRR01000004.1"/>
</dbReference>